<comment type="caution">
    <text evidence="2">The sequence shown here is derived from an EMBL/GenBank/DDBJ whole genome shotgun (WGS) entry which is preliminary data.</text>
</comment>
<evidence type="ECO:0000313" key="2">
    <source>
        <dbReference type="EMBL" id="CAI6330111.1"/>
    </source>
</evidence>
<dbReference type="PANTHER" id="PTHR28254">
    <property type="entry name" value="CYTOCHROME B-C1 COMPLEX SUBUNIT 10"/>
    <property type="match status" value="1"/>
</dbReference>
<organism evidence="2 3">
    <name type="scientific">Periconia digitata</name>
    <dbReference type="NCBI Taxonomy" id="1303443"/>
    <lineage>
        <taxon>Eukaryota</taxon>
        <taxon>Fungi</taxon>
        <taxon>Dikarya</taxon>
        <taxon>Ascomycota</taxon>
        <taxon>Pezizomycotina</taxon>
        <taxon>Dothideomycetes</taxon>
        <taxon>Pleosporomycetidae</taxon>
        <taxon>Pleosporales</taxon>
        <taxon>Massarineae</taxon>
        <taxon>Periconiaceae</taxon>
        <taxon>Periconia</taxon>
    </lineage>
</organism>
<evidence type="ECO:0000313" key="3">
    <source>
        <dbReference type="Proteomes" id="UP001152607"/>
    </source>
</evidence>
<proteinExistence type="predicted"/>
<protein>
    <submittedName>
        <fullName evidence="2">Uncharacterized protein</fullName>
    </submittedName>
</protein>
<dbReference type="GO" id="GO:0005739">
    <property type="term" value="C:mitochondrion"/>
    <property type="evidence" value="ECO:0007669"/>
    <property type="project" value="GOC"/>
</dbReference>
<dbReference type="Proteomes" id="UP001152607">
    <property type="component" value="Unassembled WGS sequence"/>
</dbReference>
<keyword evidence="1" id="KW-0472">Membrane</keyword>
<evidence type="ECO:0000256" key="1">
    <source>
        <dbReference type="SAM" id="Phobius"/>
    </source>
</evidence>
<dbReference type="InterPro" id="IPR019182">
    <property type="entry name" value="Cytochrome_b-c1_su10_fun"/>
</dbReference>
<reference evidence="2" key="1">
    <citation type="submission" date="2023-01" db="EMBL/GenBank/DDBJ databases">
        <authorList>
            <person name="Van Ghelder C."/>
            <person name="Rancurel C."/>
        </authorList>
    </citation>
    <scope>NUCLEOTIDE SEQUENCE</scope>
    <source>
        <strain evidence="2">CNCM I-4278</strain>
    </source>
</reference>
<dbReference type="AlphaFoldDB" id="A0A9W4UAH7"/>
<feature type="transmembrane region" description="Helical" evidence="1">
    <location>
        <begin position="152"/>
        <end position="174"/>
    </location>
</feature>
<dbReference type="GO" id="GO:0006122">
    <property type="term" value="P:mitochondrial electron transport, ubiquinol to cytochrome c"/>
    <property type="evidence" value="ECO:0007669"/>
    <property type="project" value="InterPro"/>
</dbReference>
<keyword evidence="3" id="KW-1185">Reference proteome</keyword>
<dbReference type="OrthoDB" id="2391627at2759"/>
<dbReference type="PANTHER" id="PTHR28254:SF1">
    <property type="entry name" value="CYTOCHROME B-C1 COMPLEX SUBUNIT 10, MITOCHONDRIAL"/>
    <property type="match status" value="1"/>
</dbReference>
<dbReference type="Pfam" id="PF09796">
    <property type="entry name" value="QCR10"/>
    <property type="match status" value="1"/>
</dbReference>
<sequence>MFKCLQGPLNVIRPQNRKSAVAESEWPDWSTPRPRAAKPWLLQLRLSTSNLCTSLNARRPTRSRNHDLYKATAFRQPGKDSHCHRKLSTVPIGAKMEPPPGGSTCTKVRNGWADHRVQSSRSPYQAYRSRFGPQYKIQPNFHGITSRHLFKYGSLAAGFGGVAGFFALFFFSEVPRVREDIMRKVPILGDYFVREIPPEDNPF</sequence>
<name>A0A9W4UAH7_9PLEO</name>
<accession>A0A9W4UAH7</accession>
<keyword evidence="1" id="KW-1133">Transmembrane helix</keyword>
<gene>
    <name evidence="2" type="ORF">PDIGIT_LOCUS4194</name>
</gene>
<dbReference type="EMBL" id="CAOQHR010000002">
    <property type="protein sequence ID" value="CAI6330111.1"/>
    <property type="molecule type" value="Genomic_DNA"/>
</dbReference>
<keyword evidence="1" id="KW-0812">Transmembrane</keyword>